<accession>A0A816ZTZ6</accession>
<reference evidence="1" key="1">
    <citation type="submission" date="2021-02" db="EMBL/GenBank/DDBJ databases">
        <authorList>
            <person name="Nowell W R."/>
        </authorList>
    </citation>
    <scope>NUCLEOTIDE SEQUENCE</scope>
</reference>
<comment type="caution">
    <text evidence="1">The sequence shown here is derived from an EMBL/GenBank/DDBJ whole genome shotgun (WGS) entry which is preliminary data.</text>
</comment>
<dbReference type="AlphaFoldDB" id="A0A816ZTZ6"/>
<gene>
    <name evidence="1" type="ORF">MBJ925_LOCUS37013</name>
</gene>
<dbReference type="EMBL" id="CAJNRE010020429">
    <property type="protein sequence ID" value="CAF2233465.1"/>
    <property type="molecule type" value="Genomic_DNA"/>
</dbReference>
<protein>
    <submittedName>
        <fullName evidence="1">Uncharacterized protein</fullName>
    </submittedName>
</protein>
<evidence type="ECO:0000313" key="1">
    <source>
        <dbReference type="EMBL" id="CAF2233465.1"/>
    </source>
</evidence>
<name>A0A816ZTZ6_9BILA</name>
<dbReference type="Proteomes" id="UP000663824">
    <property type="component" value="Unassembled WGS sequence"/>
</dbReference>
<sequence length="300" mass="35521">MLIGSRIYEYDDVALNYIRPILSDMRSNHVSCQGLFNTPQNKRAEACQRRGADLVERIAVVFQNIFDTLKVLQPIESIRFDRIQKNTLDEIKNRTNSVFYLNETFTMRALKIFAHHIMIQSRHCYYSTWTKMHSQIKNQPMLERRLFENIWLIYSFALLKIFLSRIEEMEIPLNISNRAQRNSYFITQLLRMENDFTSFWSSHSLKSDCGNQCSKAIVLDGFQKPNRFAYQYVRDLIHSGDIEWGCGIRPEMIPDKQHSGYWKNTKYCPEHIHLENSQFVHSTIDRDDYDSIDCNVSRCS</sequence>
<organism evidence="1 2">
    <name type="scientific">Rotaria magnacalcarata</name>
    <dbReference type="NCBI Taxonomy" id="392030"/>
    <lineage>
        <taxon>Eukaryota</taxon>
        <taxon>Metazoa</taxon>
        <taxon>Spiralia</taxon>
        <taxon>Gnathifera</taxon>
        <taxon>Rotifera</taxon>
        <taxon>Eurotatoria</taxon>
        <taxon>Bdelloidea</taxon>
        <taxon>Philodinida</taxon>
        <taxon>Philodinidae</taxon>
        <taxon>Rotaria</taxon>
    </lineage>
</organism>
<proteinExistence type="predicted"/>
<evidence type="ECO:0000313" key="2">
    <source>
        <dbReference type="Proteomes" id="UP000663824"/>
    </source>
</evidence>